<evidence type="ECO:0000313" key="2">
    <source>
        <dbReference type="Proteomes" id="UP001153331"/>
    </source>
</evidence>
<gene>
    <name evidence="1" type="ORF">OPT61_g2227</name>
</gene>
<dbReference type="Proteomes" id="UP001153331">
    <property type="component" value="Unassembled WGS sequence"/>
</dbReference>
<sequence>MLLARKSNSDAVQASRVLSIGGTLKWAECVLRGASRGKWGCKREATIPLVPHYITPKHIPMMSQDSKAVTYKPPARPSITKPSVILYGSIEYGTVPDWQTSLAASLSDLPVEIINPCCDAWDSTWIEDISDLRFKEQVEWEMDHAKVADVIAFYFKPGTATPITLLELGMYAGTGKAIVCCPEGFYKSGNVQIVCQRYGIELLGSLDELQKARRKGLDLKRKMEETRILTTRKITSWEDLIKELIRPARYPKFPELTATGYWKSWAAEAPSQQSTSSTVEQPPRVLSRSRSLVACDQQYDQSLQFNSLPEGHIRLLNLQDTKMQDDVLVGFQLVTVPLLTAPKYEAISYCWGSTHMCTGIFVSNRNHEEHVYRVTENVATCLHSLLISRQSEADRPKYVWMDQICINQDDMKERSAQVRLMADIYKSAVRVIVWLGQEPGVNVDELDLDSLPGLHMNWNGKSILDWIIEWSIFGRPWFHRMWVFQEAVFAQRASILLGSSSMSWQVLDSKRLLHNTFESDYFKGKISIPYLITRSLHSWIVERIGLVANDVAAQIPVDIAWLMSSLDKQQCHEPRDRIFSLLGFASDALPADFADYDQPIAFINQRCTMHLIEYSGSLNAITYSNIKLSERRPSWVPLWHQGLWKGMTSLIVDASASLLRMWRPTFPMLDDQLVVSGKEIDIVTQEIRSFADNVDRFFGIERFASVLQEPFYEAWCQMNHLNQTESQQVPVMTDILDHKERESRSTSLMDPDFKALSRFFKDFFRTMFLHEDEMERDFESLIQKPTEKETLPRLEDLMDTGLHSMGTLLMLESGRLGFVLDRQRPKSGDIVAILHGHDIPCILRKAQNGETWLYVAEIYIHGIMHGEAVDWKEDEADMFTLI</sequence>
<accession>A0ACC2IMB7</accession>
<comment type="caution">
    <text evidence="1">The sequence shown here is derived from an EMBL/GenBank/DDBJ whole genome shotgun (WGS) entry which is preliminary data.</text>
</comment>
<keyword evidence="2" id="KW-1185">Reference proteome</keyword>
<dbReference type="EMBL" id="JAPHNI010000099">
    <property type="protein sequence ID" value="KAJ8116326.1"/>
    <property type="molecule type" value="Genomic_DNA"/>
</dbReference>
<proteinExistence type="predicted"/>
<reference evidence="1" key="1">
    <citation type="submission" date="2022-11" db="EMBL/GenBank/DDBJ databases">
        <title>Genome Sequence of Boeremia exigua.</title>
        <authorList>
            <person name="Buettner E."/>
        </authorList>
    </citation>
    <scope>NUCLEOTIDE SEQUENCE</scope>
    <source>
        <strain evidence="1">CU02</strain>
    </source>
</reference>
<name>A0ACC2IMB7_9PLEO</name>
<evidence type="ECO:0000313" key="1">
    <source>
        <dbReference type="EMBL" id="KAJ8116326.1"/>
    </source>
</evidence>
<protein>
    <submittedName>
        <fullName evidence="1">Uncharacterized protein</fullName>
    </submittedName>
</protein>
<organism evidence="1 2">
    <name type="scientific">Boeremia exigua</name>
    <dbReference type="NCBI Taxonomy" id="749465"/>
    <lineage>
        <taxon>Eukaryota</taxon>
        <taxon>Fungi</taxon>
        <taxon>Dikarya</taxon>
        <taxon>Ascomycota</taxon>
        <taxon>Pezizomycotina</taxon>
        <taxon>Dothideomycetes</taxon>
        <taxon>Pleosporomycetidae</taxon>
        <taxon>Pleosporales</taxon>
        <taxon>Pleosporineae</taxon>
        <taxon>Didymellaceae</taxon>
        <taxon>Boeremia</taxon>
    </lineage>
</organism>